<dbReference type="InterPro" id="IPR036691">
    <property type="entry name" value="Endo/exonu/phosph_ase_sf"/>
</dbReference>
<feature type="domain" description="Reverse transcriptase" evidence="1">
    <location>
        <begin position="355"/>
        <end position="439"/>
    </location>
</feature>
<dbReference type="InterPro" id="IPR000477">
    <property type="entry name" value="RT_dom"/>
</dbReference>
<keyword evidence="2" id="KW-0675">Receptor</keyword>
<dbReference type="Pfam" id="PF00078">
    <property type="entry name" value="RVT_1"/>
    <property type="match status" value="1"/>
</dbReference>
<evidence type="ECO:0000313" key="3">
    <source>
        <dbReference type="Proteomes" id="UP000265520"/>
    </source>
</evidence>
<dbReference type="EMBL" id="LXQA010001517">
    <property type="protein sequence ID" value="MCH80812.1"/>
    <property type="molecule type" value="Genomic_DNA"/>
</dbReference>
<dbReference type="GO" id="GO:0016301">
    <property type="term" value="F:kinase activity"/>
    <property type="evidence" value="ECO:0007669"/>
    <property type="project" value="UniProtKB-KW"/>
</dbReference>
<proteinExistence type="predicted"/>
<keyword evidence="2" id="KW-0808">Transferase</keyword>
<name>A0A392M0H3_9FABA</name>
<sequence length="443" mass="50368">MSGCTMKILSWNVRGLGRLEKKKEAKKLINEKHPFIVCIQETKLGFCDDFLCVLLWGNLPHGYSFRPSAGASGGLLVLWDAAEVEVRSTVSLPQAQLRGLSGHCPLSLSVDEENWGPRPLQMLKCWQDIPGYKQFVISKWQSMHLDGWGGFVLKEKLKLLKTALKEWHITHTKNVPGRIDSLKVRLAALDCKGEAEGLSEDETAELYAVTSDIHSLTRMNTSIYWQQARLMWLREGDVNLKYFQSILTSRRRRNAWSSIMVDGLRVEGVQPVRQAVFSHFSSHFKAVRVDRPRVDDFQFSTLSPSEGGSLVKPFSVDEVKAAVWDCDSYKSLGPDGINFGFLKEFWPELQGDIMSLYKILSKVLVNRLRQVVGSVVSEVQSAFVKERQILDGTLVANEVVDDACKQQKELVLFKVDFEKAYDSVDWGYLDDVMRRMAFPVLWR</sequence>
<feature type="non-terminal residue" evidence="2">
    <location>
        <position position="443"/>
    </location>
</feature>
<keyword evidence="2" id="KW-0418">Kinase</keyword>
<dbReference type="Gene3D" id="3.60.10.10">
    <property type="entry name" value="Endonuclease/exonuclease/phosphatase"/>
    <property type="match status" value="1"/>
</dbReference>
<protein>
    <submittedName>
        <fullName evidence="2">Cysteine-rich receptor-like protein kinase</fullName>
    </submittedName>
</protein>
<dbReference type="SUPFAM" id="SSF56219">
    <property type="entry name" value="DNase I-like"/>
    <property type="match status" value="1"/>
</dbReference>
<dbReference type="PANTHER" id="PTHR46890">
    <property type="entry name" value="NON-LTR RETROLELEMENT REVERSE TRANSCRIPTASE-LIKE PROTEIN-RELATED"/>
    <property type="match status" value="1"/>
</dbReference>
<reference evidence="2 3" key="1">
    <citation type="journal article" date="2018" name="Front. Plant Sci.">
        <title>Red Clover (Trifolium pratense) and Zigzag Clover (T. medium) - A Picture of Genomic Similarities and Differences.</title>
        <authorList>
            <person name="Dluhosova J."/>
            <person name="Istvanek J."/>
            <person name="Nedelnik J."/>
            <person name="Repkova J."/>
        </authorList>
    </citation>
    <scope>NUCLEOTIDE SEQUENCE [LARGE SCALE GENOMIC DNA]</scope>
    <source>
        <strain evidence="3">cv. 10/8</strain>
        <tissue evidence="2">Leaf</tissue>
    </source>
</reference>
<dbReference type="InterPro" id="IPR052343">
    <property type="entry name" value="Retrotransposon-Effector_Assoc"/>
</dbReference>
<evidence type="ECO:0000313" key="2">
    <source>
        <dbReference type="EMBL" id="MCH80812.1"/>
    </source>
</evidence>
<comment type="caution">
    <text evidence="2">The sequence shown here is derived from an EMBL/GenBank/DDBJ whole genome shotgun (WGS) entry which is preliminary data.</text>
</comment>
<dbReference type="Proteomes" id="UP000265520">
    <property type="component" value="Unassembled WGS sequence"/>
</dbReference>
<keyword evidence="3" id="KW-1185">Reference proteome</keyword>
<organism evidence="2 3">
    <name type="scientific">Trifolium medium</name>
    <dbReference type="NCBI Taxonomy" id="97028"/>
    <lineage>
        <taxon>Eukaryota</taxon>
        <taxon>Viridiplantae</taxon>
        <taxon>Streptophyta</taxon>
        <taxon>Embryophyta</taxon>
        <taxon>Tracheophyta</taxon>
        <taxon>Spermatophyta</taxon>
        <taxon>Magnoliopsida</taxon>
        <taxon>eudicotyledons</taxon>
        <taxon>Gunneridae</taxon>
        <taxon>Pentapetalae</taxon>
        <taxon>rosids</taxon>
        <taxon>fabids</taxon>
        <taxon>Fabales</taxon>
        <taxon>Fabaceae</taxon>
        <taxon>Papilionoideae</taxon>
        <taxon>50 kb inversion clade</taxon>
        <taxon>NPAAA clade</taxon>
        <taxon>Hologalegina</taxon>
        <taxon>IRL clade</taxon>
        <taxon>Trifolieae</taxon>
        <taxon>Trifolium</taxon>
    </lineage>
</organism>
<dbReference type="PANTHER" id="PTHR46890:SF48">
    <property type="entry name" value="RNA-DIRECTED DNA POLYMERASE"/>
    <property type="match status" value="1"/>
</dbReference>
<evidence type="ECO:0000259" key="1">
    <source>
        <dbReference type="Pfam" id="PF00078"/>
    </source>
</evidence>
<gene>
    <name evidence="2" type="ORF">A2U01_0001586</name>
</gene>
<accession>A0A392M0H3</accession>
<dbReference type="AlphaFoldDB" id="A0A392M0H3"/>